<evidence type="ECO:0008006" key="3">
    <source>
        <dbReference type="Google" id="ProtNLM"/>
    </source>
</evidence>
<evidence type="ECO:0000313" key="2">
    <source>
        <dbReference type="Proteomes" id="UP000326565"/>
    </source>
</evidence>
<dbReference type="Proteomes" id="UP000326565">
    <property type="component" value="Unassembled WGS sequence"/>
</dbReference>
<accession>A0A5N5X7S4</accession>
<dbReference type="AlphaFoldDB" id="A0A5N5X7S4"/>
<gene>
    <name evidence="1" type="ORF">BDV29DRAFT_199756</name>
</gene>
<name>A0A5N5X7S4_9EURO</name>
<dbReference type="OrthoDB" id="5399138at2759"/>
<organism evidence="1 2">
    <name type="scientific">Aspergillus leporis</name>
    <dbReference type="NCBI Taxonomy" id="41062"/>
    <lineage>
        <taxon>Eukaryota</taxon>
        <taxon>Fungi</taxon>
        <taxon>Dikarya</taxon>
        <taxon>Ascomycota</taxon>
        <taxon>Pezizomycotina</taxon>
        <taxon>Eurotiomycetes</taxon>
        <taxon>Eurotiomycetidae</taxon>
        <taxon>Eurotiales</taxon>
        <taxon>Aspergillaceae</taxon>
        <taxon>Aspergillus</taxon>
        <taxon>Aspergillus subgen. Circumdati</taxon>
    </lineage>
</organism>
<dbReference type="EMBL" id="ML732176">
    <property type="protein sequence ID" value="KAB8076803.1"/>
    <property type="molecule type" value="Genomic_DNA"/>
</dbReference>
<keyword evidence="2" id="KW-1185">Reference proteome</keyword>
<protein>
    <recommendedName>
        <fullName evidence="3">C2H2-type domain-containing protein</fullName>
    </recommendedName>
</protein>
<evidence type="ECO:0000313" key="1">
    <source>
        <dbReference type="EMBL" id="KAB8076803.1"/>
    </source>
</evidence>
<proteinExistence type="predicted"/>
<sequence length="261" mass="29288">MSPLHRWRNPPPENEAAPLEAIVSAVADIFDNYRSYPQRRPARVYQATRHERTLQQSLDDFICAPSGPTYTDPSIGVKPCIYCDEPCPSDMRGVSQSTSSIDGWKSQVTHINSRCRFCDERFVIWPERNGHGARHFRKGALMRDWRGCRGLDPLVALGVENAMPLYQIGIYSMGTEPFSASRLSGKDAFAEVRKEATDNSVPTQSKPTHLFHCVARCIVYGDDDPWNQTAADNPDWLRLFKEGVGIDSTAGIPVYHTLSTN</sequence>
<reference evidence="1 2" key="1">
    <citation type="submission" date="2019-04" db="EMBL/GenBank/DDBJ databases">
        <title>Friends and foes A comparative genomics study of 23 Aspergillus species from section Flavi.</title>
        <authorList>
            <consortium name="DOE Joint Genome Institute"/>
            <person name="Kjaerbolling I."/>
            <person name="Vesth T."/>
            <person name="Frisvad J.C."/>
            <person name="Nybo J.L."/>
            <person name="Theobald S."/>
            <person name="Kildgaard S."/>
            <person name="Isbrandt T."/>
            <person name="Kuo A."/>
            <person name="Sato A."/>
            <person name="Lyhne E.K."/>
            <person name="Kogle M.E."/>
            <person name="Wiebenga A."/>
            <person name="Kun R.S."/>
            <person name="Lubbers R.J."/>
            <person name="Makela M.R."/>
            <person name="Barry K."/>
            <person name="Chovatia M."/>
            <person name="Clum A."/>
            <person name="Daum C."/>
            <person name="Haridas S."/>
            <person name="He G."/>
            <person name="LaButti K."/>
            <person name="Lipzen A."/>
            <person name="Mondo S."/>
            <person name="Riley R."/>
            <person name="Salamov A."/>
            <person name="Simmons B.A."/>
            <person name="Magnuson J.K."/>
            <person name="Henrissat B."/>
            <person name="Mortensen U.H."/>
            <person name="Larsen T.O."/>
            <person name="Devries R.P."/>
            <person name="Grigoriev I.V."/>
            <person name="Machida M."/>
            <person name="Baker S.E."/>
            <person name="Andersen M.R."/>
        </authorList>
    </citation>
    <scope>NUCLEOTIDE SEQUENCE [LARGE SCALE GENOMIC DNA]</scope>
    <source>
        <strain evidence="1 2">CBS 151.66</strain>
    </source>
</reference>